<evidence type="ECO:0000256" key="1">
    <source>
        <dbReference type="PROSITE-ProRule" id="PRU00464"/>
    </source>
</evidence>
<dbReference type="InterPro" id="IPR052908">
    <property type="entry name" value="AP-4-A_phosphorylase"/>
</dbReference>
<dbReference type="PATRIC" id="fig|1114972.6.peg.1991"/>
<gene>
    <name evidence="3" type="ORF">FD35_GL001948</name>
</gene>
<name>A0A0R1RPK0_9LACO</name>
<dbReference type="STRING" id="1114972.FD35_GL001948"/>
<dbReference type="GO" id="GO:0003824">
    <property type="term" value="F:catalytic activity"/>
    <property type="evidence" value="ECO:0007669"/>
    <property type="project" value="InterPro"/>
</dbReference>
<keyword evidence="4" id="KW-1185">Reference proteome</keyword>
<dbReference type="PANTHER" id="PTHR42997">
    <property type="entry name" value="HIT FAMILY HYDROLASE"/>
    <property type="match status" value="1"/>
</dbReference>
<dbReference type="OrthoDB" id="9784774at2"/>
<dbReference type="InterPro" id="IPR011146">
    <property type="entry name" value="HIT-like"/>
</dbReference>
<comment type="caution">
    <text evidence="3">The sequence shown here is derived from an EMBL/GenBank/DDBJ whole genome shotgun (WGS) entry which is preliminary data.</text>
</comment>
<dbReference type="Gene3D" id="3.30.428.10">
    <property type="entry name" value="HIT-like"/>
    <property type="match status" value="1"/>
</dbReference>
<proteinExistence type="predicted"/>
<dbReference type="EMBL" id="AZFF01000004">
    <property type="protein sequence ID" value="KRL56314.1"/>
    <property type="molecule type" value="Genomic_DNA"/>
</dbReference>
<sequence length="143" mass="16420">MVERFQKDCMYCAHTEKLDANYIEIESLHVATVYLARDQTHLGRVAVVLNWHVDEPFQLTDVERHEFYDDVAHAAEAVEKAVNPGKINYGTYGDTVSHLHVHVVPKKPGDSDWNDAFVNNPENPKKLTDSEYEDIINKIKENL</sequence>
<dbReference type="Proteomes" id="UP000051999">
    <property type="component" value="Unassembled WGS sequence"/>
</dbReference>
<evidence type="ECO:0000259" key="2">
    <source>
        <dbReference type="PROSITE" id="PS51084"/>
    </source>
</evidence>
<dbReference type="Pfam" id="PF01230">
    <property type="entry name" value="HIT"/>
    <property type="match status" value="1"/>
</dbReference>
<feature type="short sequence motif" description="Histidine triad motif" evidence="1">
    <location>
        <begin position="98"/>
        <end position="102"/>
    </location>
</feature>
<dbReference type="PROSITE" id="PS51084">
    <property type="entry name" value="HIT_2"/>
    <property type="match status" value="1"/>
</dbReference>
<dbReference type="RefSeq" id="WP_017262603.1">
    <property type="nucleotide sequence ID" value="NZ_AZFF01000004.1"/>
</dbReference>
<protein>
    <submittedName>
        <fullName evidence="3">Histidine triad domain protein</fullName>
    </submittedName>
</protein>
<accession>A0A0R1RPK0</accession>
<dbReference type="PANTHER" id="PTHR42997:SF1">
    <property type="entry name" value="AP-4-A PHOSPHORYLASE"/>
    <property type="match status" value="1"/>
</dbReference>
<dbReference type="InterPro" id="IPR036265">
    <property type="entry name" value="HIT-like_sf"/>
</dbReference>
<organism evidence="3 4">
    <name type="scientific">Furfurilactobacillus rossiae DSM 15814</name>
    <dbReference type="NCBI Taxonomy" id="1114972"/>
    <lineage>
        <taxon>Bacteria</taxon>
        <taxon>Bacillati</taxon>
        <taxon>Bacillota</taxon>
        <taxon>Bacilli</taxon>
        <taxon>Lactobacillales</taxon>
        <taxon>Lactobacillaceae</taxon>
        <taxon>Furfurilactobacillus</taxon>
    </lineage>
</organism>
<dbReference type="AlphaFoldDB" id="A0A0R1RPK0"/>
<dbReference type="SUPFAM" id="SSF54197">
    <property type="entry name" value="HIT-like"/>
    <property type="match status" value="1"/>
</dbReference>
<evidence type="ECO:0000313" key="3">
    <source>
        <dbReference type="EMBL" id="KRL56314.1"/>
    </source>
</evidence>
<dbReference type="eggNOG" id="COG0537">
    <property type="taxonomic scope" value="Bacteria"/>
</dbReference>
<feature type="domain" description="HIT" evidence="2">
    <location>
        <begin position="10"/>
        <end position="113"/>
    </location>
</feature>
<evidence type="ECO:0000313" key="4">
    <source>
        <dbReference type="Proteomes" id="UP000051999"/>
    </source>
</evidence>
<reference evidence="3 4" key="1">
    <citation type="journal article" date="2015" name="Genome Announc.">
        <title>Expanding the biotechnology potential of lactobacilli through comparative genomics of 213 strains and associated genera.</title>
        <authorList>
            <person name="Sun Z."/>
            <person name="Harris H.M."/>
            <person name="McCann A."/>
            <person name="Guo C."/>
            <person name="Argimon S."/>
            <person name="Zhang W."/>
            <person name="Yang X."/>
            <person name="Jeffery I.B."/>
            <person name="Cooney J.C."/>
            <person name="Kagawa T.F."/>
            <person name="Liu W."/>
            <person name="Song Y."/>
            <person name="Salvetti E."/>
            <person name="Wrobel A."/>
            <person name="Rasinkangas P."/>
            <person name="Parkhill J."/>
            <person name="Rea M.C."/>
            <person name="O'Sullivan O."/>
            <person name="Ritari J."/>
            <person name="Douillard F.P."/>
            <person name="Paul Ross R."/>
            <person name="Yang R."/>
            <person name="Briner A.E."/>
            <person name="Felis G.E."/>
            <person name="de Vos W.M."/>
            <person name="Barrangou R."/>
            <person name="Klaenhammer T.R."/>
            <person name="Caufield P.W."/>
            <person name="Cui Y."/>
            <person name="Zhang H."/>
            <person name="O'Toole P.W."/>
        </authorList>
    </citation>
    <scope>NUCLEOTIDE SEQUENCE [LARGE SCALE GENOMIC DNA]</scope>
    <source>
        <strain evidence="3 4">DSM 15814</strain>
    </source>
</reference>